<protein>
    <submittedName>
        <fullName evidence="1">Polysaccharide export protein</fullName>
    </submittedName>
</protein>
<organism evidence="1 2">
    <name type="scientific">Klebsiella pneumoniae</name>
    <dbReference type="NCBI Taxonomy" id="573"/>
    <lineage>
        <taxon>Bacteria</taxon>
        <taxon>Pseudomonadati</taxon>
        <taxon>Pseudomonadota</taxon>
        <taxon>Gammaproteobacteria</taxon>
        <taxon>Enterobacterales</taxon>
        <taxon>Enterobacteriaceae</taxon>
        <taxon>Klebsiella/Raoultella group</taxon>
        <taxon>Klebsiella</taxon>
        <taxon>Klebsiella pneumoniae complex</taxon>
    </lineage>
</organism>
<dbReference type="EMBL" id="UGNC01000005">
    <property type="protein sequence ID" value="STW49687.1"/>
    <property type="molecule type" value="Genomic_DNA"/>
</dbReference>
<dbReference type="Proteomes" id="UP000255167">
    <property type="component" value="Unassembled WGS sequence"/>
</dbReference>
<dbReference type="PROSITE" id="PS51257">
    <property type="entry name" value="PROKAR_LIPOPROTEIN"/>
    <property type="match status" value="1"/>
</dbReference>
<gene>
    <name evidence="1" type="ORF">NCTC9617_06326</name>
</gene>
<proteinExistence type="predicted"/>
<sequence length="111" mass="12288">MKKKIVKISALALVIGFLSGCTIIPGQGLNSLRKNVVELPDSDYDLDKLVNVYPMTPGLIDQLRPESVLARPNPQLDNLLRSYEYRIGVGDVLMVTVWDHPGIDYSGRPVP</sequence>
<accession>A0A378FY10</accession>
<name>A0A378FY10_KLEPN</name>
<dbReference type="AlphaFoldDB" id="A0A378FY10"/>
<reference evidence="1 2" key="1">
    <citation type="submission" date="2018-06" db="EMBL/GenBank/DDBJ databases">
        <authorList>
            <consortium name="Pathogen Informatics"/>
            <person name="Doyle S."/>
        </authorList>
    </citation>
    <scope>NUCLEOTIDE SEQUENCE [LARGE SCALE GENOMIC DNA]</scope>
    <source>
        <strain evidence="1 2">NCTC9617</strain>
    </source>
</reference>
<evidence type="ECO:0000313" key="2">
    <source>
        <dbReference type="Proteomes" id="UP000255167"/>
    </source>
</evidence>
<evidence type="ECO:0000313" key="1">
    <source>
        <dbReference type="EMBL" id="STW49687.1"/>
    </source>
</evidence>